<evidence type="ECO:0000313" key="2">
    <source>
        <dbReference type="EMBL" id="SLN74604.1"/>
    </source>
</evidence>
<gene>
    <name evidence="2" type="ORF">ROA7023_03822</name>
</gene>
<dbReference type="RefSeq" id="WP_085880567.1">
    <property type="nucleotide sequence ID" value="NZ_FWFZ01000031.1"/>
</dbReference>
<keyword evidence="1" id="KW-0812">Transmembrane</keyword>
<protein>
    <submittedName>
        <fullName evidence="2">Uncharacterized protein</fullName>
    </submittedName>
</protein>
<feature type="transmembrane region" description="Helical" evidence="1">
    <location>
        <begin position="40"/>
        <end position="64"/>
    </location>
</feature>
<name>A0A1Y5TVY5_9RHOB</name>
<dbReference type="EMBL" id="FWFZ01000031">
    <property type="protein sequence ID" value="SLN74604.1"/>
    <property type="molecule type" value="Genomic_DNA"/>
</dbReference>
<evidence type="ECO:0000313" key="3">
    <source>
        <dbReference type="Proteomes" id="UP000193900"/>
    </source>
</evidence>
<evidence type="ECO:0000256" key="1">
    <source>
        <dbReference type="SAM" id="Phobius"/>
    </source>
</evidence>
<organism evidence="2 3">
    <name type="scientific">Roseisalinus antarcticus</name>
    <dbReference type="NCBI Taxonomy" id="254357"/>
    <lineage>
        <taxon>Bacteria</taxon>
        <taxon>Pseudomonadati</taxon>
        <taxon>Pseudomonadota</taxon>
        <taxon>Alphaproteobacteria</taxon>
        <taxon>Rhodobacterales</taxon>
        <taxon>Roseobacteraceae</taxon>
        <taxon>Roseisalinus</taxon>
    </lineage>
</organism>
<keyword evidence="3" id="KW-1185">Reference proteome</keyword>
<sequence>MTLEEEQRWRERGVEFGRLQAGLQDALRRLERTEMKLEKLIWWIMITGVGAAMGSASYVIRLIAEGL</sequence>
<dbReference type="Proteomes" id="UP000193900">
    <property type="component" value="Unassembled WGS sequence"/>
</dbReference>
<reference evidence="2 3" key="1">
    <citation type="submission" date="2017-03" db="EMBL/GenBank/DDBJ databases">
        <authorList>
            <person name="Afonso C.L."/>
            <person name="Miller P.J."/>
            <person name="Scott M.A."/>
            <person name="Spackman E."/>
            <person name="Goraichik I."/>
            <person name="Dimitrov K.M."/>
            <person name="Suarez D.L."/>
            <person name="Swayne D.E."/>
        </authorList>
    </citation>
    <scope>NUCLEOTIDE SEQUENCE [LARGE SCALE GENOMIC DNA]</scope>
    <source>
        <strain evidence="2 3">CECT 7023</strain>
    </source>
</reference>
<dbReference type="AlphaFoldDB" id="A0A1Y5TVY5"/>
<keyword evidence="1" id="KW-1133">Transmembrane helix</keyword>
<accession>A0A1Y5TVY5</accession>
<proteinExistence type="predicted"/>
<keyword evidence="1" id="KW-0472">Membrane</keyword>